<proteinExistence type="predicted"/>
<dbReference type="Proteomes" id="UP000011223">
    <property type="component" value="Unassembled WGS sequence"/>
</dbReference>
<protein>
    <submittedName>
        <fullName evidence="1">Uncharacterized protein</fullName>
    </submittedName>
</protein>
<evidence type="ECO:0000313" key="1">
    <source>
        <dbReference type="EMBL" id="EOD80839.1"/>
    </source>
</evidence>
<reference evidence="1 2" key="1">
    <citation type="journal article" date="2014" name="PLoS ONE">
        <title>Grimontia indica AK16(T), sp. nov., Isolated from a Seawater Sample Reports the Presence of Pathogenic Genes Similar to Vibrio Genus.</title>
        <authorList>
            <person name="Singh A."/>
            <person name="Vaidya B."/>
            <person name="Khatri I."/>
            <person name="Srinivas T.N."/>
            <person name="Subramanian S."/>
            <person name="Korpole S."/>
            <person name="Pinnaka A.K."/>
        </authorList>
    </citation>
    <scope>NUCLEOTIDE SEQUENCE [LARGE SCALE GENOMIC DNA]</scope>
    <source>
        <strain evidence="1 2">AK16</strain>
    </source>
</reference>
<accession>R1GXQ5</accession>
<sequence>MLVVFPFVPVTAANFMDNSLGEVVTKQPKSDRNNHHPKF</sequence>
<comment type="caution">
    <text evidence="1">The sequence shown here is derived from an EMBL/GenBank/DDBJ whole genome shotgun (WGS) entry which is preliminary data.</text>
</comment>
<evidence type="ECO:0000313" key="2">
    <source>
        <dbReference type="Proteomes" id="UP000011223"/>
    </source>
</evidence>
<dbReference type="AlphaFoldDB" id="R1GXQ5"/>
<dbReference type="EMBL" id="ANFM02000009">
    <property type="protein sequence ID" value="EOD80839.1"/>
    <property type="molecule type" value="Genomic_DNA"/>
</dbReference>
<gene>
    <name evidence="1" type="ORF">D515_04818</name>
</gene>
<name>R1GXQ5_9GAMM</name>
<keyword evidence="2" id="KW-1185">Reference proteome</keyword>
<organism evidence="1 2">
    <name type="scientific">Grimontia indica</name>
    <dbReference type="NCBI Taxonomy" id="1056512"/>
    <lineage>
        <taxon>Bacteria</taxon>
        <taxon>Pseudomonadati</taxon>
        <taxon>Pseudomonadota</taxon>
        <taxon>Gammaproteobacteria</taxon>
        <taxon>Vibrionales</taxon>
        <taxon>Vibrionaceae</taxon>
        <taxon>Grimontia</taxon>
    </lineage>
</organism>